<dbReference type="Pfam" id="PF00582">
    <property type="entry name" value="Usp"/>
    <property type="match status" value="2"/>
</dbReference>
<sequence>MFKKIVLATDLSPAWEEIVACAGEFKVLGGEEIILAHVITVKFLGGMGAKLRAEAEPRLEGQKQQLMNQGFQVSVEILTGLPAYSLNDAARRHGADLIVVGPQKTSRWQEGILGSVAGAVLHHAEIPVLLLKSSIREGMEVGTCRLQATELLHHILFPTDFSFISERVRFYLEHLAGRGVNQVTVLHALDVPGGEAYPPGFQEMAVAQAQDSLAAWREHLLKAGLSEVRTVFDPGHPLPAILKVLQTQDISLIVMGTQGKGFLKELFLGSVAHNVARLAKCPVLLIPPAAR</sequence>
<gene>
    <name evidence="3" type="ORF">ENW96_09310</name>
</gene>
<reference evidence="3" key="1">
    <citation type="journal article" date="2020" name="mSystems">
        <title>Genome- and Community-Level Interaction Insights into Carbon Utilization and Element Cycling Functions of Hydrothermarchaeota in Hydrothermal Sediment.</title>
        <authorList>
            <person name="Zhou Z."/>
            <person name="Liu Y."/>
            <person name="Xu W."/>
            <person name="Pan J."/>
            <person name="Luo Z.H."/>
            <person name="Li M."/>
        </authorList>
    </citation>
    <scope>NUCLEOTIDE SEQUENCE [LARGE SCALE GENOMIC DNA]</scope>
    <source>
        <strain evidence="3">SpSt-897</strain>
    </source>
</reference>
<evidence type="ECO:0000259" key="2">
    <source>
        <dbReference type="Pfam" id="PF00582"/>
    </source>
</evidence>
<name>A0A7C3Z1U6_9BACT</name>
<comment type="similarity">
    <text evidence="1">Belongs to the universal stress protein A family.</text>
</comment>
<dbReference type="InterPro" id="IPR006015">
    <property type="entry name" value="Universal_stress_UspA"/>
</dbReference>
<evidence type="ECO:0000313" key="3">
    <source>
        <dbReference type="EMBL" id="HGF34567.1"/>
    </source>
</evidence>
<dbReference type="AlphaFoldDB" id="A0A7C3Z1U6"/>
<dbReference type="EMBL" id="DTMF01000227">
    <property type="protein sequence ID" value="HGF34567.1"/>
    <property type="molecule type" value="Genomic_DNA"/>
</dbReference>
<proteinExistence type="inferred from homology"/>
<protein>
    <submittedName>
        <fullName evidence="3">Universal stress protein</fullName>
    </submittedName>
</protein>
<organism evidence="3">
    <name type="scientific">Desulfobacca acetoxidans</name>
    <dbReference type="NCBI Taxonomy" id="60893"/>
    <lineage>
        <taxon>Bacteria</taxon>
        <taxon>Pseudomonadati</taxon>
        <taxon>Thermodesulfobacteriota</taxon>
        <taxon>Desulfobaccia</taxon>
        <taxon>Desulfobaccales</taxon>
        <taxon>Desulfobaccaceae</taxon>
        <taxon>Desulfobacca</taxon>
    </lineage>
</organism>
<dbReference type="SUPFAM" id="SSF52402">
    <property type="entry name" value="Adenine nucleotide alpha hydrolases-like"/>
    <property type="match status" value="2"/>
</dbReference>
<comment type="caution">
    <text evidence="3">The sequence shown here is derived from an EMBL/GenBank/DDBJ whole genome shotgun (WGS) entry which is preliminary data.</text>
</comment>
<feature type="domain" description="UspA" evidence="2">
    <location>
        <begin position="1"/>
        <end position="132"/>
    </location>
</feature>
<dbReference type="CDD" id="cd00293">
    <property type="entry name" value="USP-like"/>
    <property type="match status" value="2"/>
</dbReference>
<dbReference type="InterPro" id="IPR014729">
    <property type="entry name" value="Rossmann-like_a/b/a_fold"/>
</dbReference>
<evidence type="ECO:0000256" key="1">
    <source>
        <dbReference type="ARBA" id="ARBA00008791"/>
    </source>
</evidence>
<dbReference type="Gene3D" id="3.40.50.620">
    <property type="entry name" value="HUPs"/>
    <property type="match status" value="2"/>
</dbReference>
<dbReference type="PANTHER" id="PTHR46268">
    <property type="entry name" value="STRESS RESPONSE PROTEIN NHAX"/>
    <property type="match status" value="1"/>
</dbReference>
<accession>A0A7C3Z1U6</accession>
<dbReference type="PANTHER" id="PTHR46268:SF6">
    <property type="entry name" value="UNIVERSAL STRESS PROTEIN UP12"/>
    <property type="match status" value="1"/>
</dbReference>
<dbReference type="PRINTS" id="PR01438">
    <property type="entry name" value="UNVRSLSTRESS"/>
</dbReference>
<dbReference type="InterPro" id="IPR006016">
    <property type="entry name" value="UspA"/>
</dbReference>
<feature type="domain" description="UspA" evidence="2">
    <location>
        <begin position="153"/>
        <end position="287"/>
    </location>
</feature>